<dbReference type="Gene3D" id="1.25.40.210">
    <property type="entry name" value="Telomere repeat-binding factor, dimerisation domain"/>
    <property type="match status" value="1"/>
</dbReference>
<dbReference type="GO" id="GO:0003720">
    <property type="term" value="F:telomerase activity"/>
    <property type="evidence" value="ECO:0007669"/>
    <property type="project" value="TreeGrafter"/>
</dbReference>
<dbReference type="InterPro" id="IPR009057">
    <property type="entry name" value="Homeodomain-like_sf"/>
</dbReference>
<protein>
    <recommendedName>
        <fullName evidence="6">Telomeric repeat-binding factor</fullName>
    </recommendedName>
</protein>
<keyword evidence="5" id="KW-1185">Reference proteome</keyword>
<dbReference type="GO" id="GO:0032208">
    <property type="term" value="P:negative regulation of telomere maintenance via recombination"/>
    <property type="evidence" value="ECO:0007669"/>
    <property type="project" value="TreeGrafter"/>
</dbReference>
<organism evidence="4 5">
    <name type="scientific">Pleuronectes platessa</name>
    <name type="common">European plaice</name>
    <dbReference type="NCBI Taxonomy" id="8262"/>
    <lineage>
        <taxon>Eukaryota</taxon>
        <taxon>Metazoa</taxon>
        <taxon>Chordata</taxon>
        <taxon>Craniata</taxon>
        <taxon>Vertebrata</taxon>
        <taxon>Euteleostomi</taxon>
        <taxon>Actinopterygii</taxon>
        <taxon>Neopterygii</taxon>
        <taxon>Teleostei</taxon>
        <taxon>Neoteleostei</taxon>
        <taxon>Acanthomorphata</taxon>
        <taxon>Carangaria</taxon>
        <taxon>Pleuronectiformes</taxon>
        <taxon>Pleuronectoidei</taxon>
        <taxon>Pleuronectidae</taxon>
        <taxon>Pleuronectes</taxon>
    </lineage>
</organism>
<name>A0A9N7TSN1_PLEPL</name>
<feature type="compositionally biased region" description="Polar residues" evidence="1">
    <location>
        <begin position="455"/>
        <end position="485"/>
    </location>
</feature>
<gene>
    <name evidence="4" type="ORF">PLEPLA_LOCUS5869</name>
</gene>
<feature type="domain" description="Myb-like" evidence="2">
    <location>
        <begin position="584"/>
        <end position="637"/>
    </location>
</feature>
<feature type="compositionally biased region" description="Polar residues" evidence="1">
    <location>
        <begin position="415"/>
        <end position="432"/>
    </location>
</feature>
<dbReference type="SUPFAM" id="SSF46689">
    <property type="entry name" value="Homeodomain-like"/>
    <property type="match status" value="1"/>
</dbReference>
<comment type="caution">
    <text evidence="4">The sequence shown here is derived from an EMBL/GenBank/DDBJ whole genome shotgun (WGS) entry which is preliminary data.</text>
</comment>
<dbReference type="PANTHER" id="PTHR46833">
    <property type="entry name" value="TELOMERIC REPEAT-BINDING FACTOR 2 TERF2"/>
    <property type="match status" value="1"/>
</dbReference>
<dbReference type="EMBL" id="CADEAL010000302">
    <property type="protein sequence ID" value="CAB1418047.1"/>
    <property type="molecule type" value="Genomic_DNA"/>
</dbReference>
<dbReference type="GO" id="GO:0070187">
    <property type="term" value="C:shelterin complex"/>
    <property type="evidence" value="ECO:0007669"/>
    <property type="project" value="TreeGrafter"/>
</dbReference>
<dbReference type="InterPro" id="IPR030657">
    <property type="entry name" value="TERF2"/>
</dbReference>
<dbReference type="PANTHER" id="PTHR46833:SF1">
    <property type="entry name" value="TELOMERIC REPEAT-BINDING FACTOR 2"/>
    <property type="match status" value="1"/>
</dbReference>
<dbReference type="CDD" id="cd11660">
    <property type="entry name" value="SANT_TRF"/>
    <property type="match status" value="1"/>
</dbReference>
<dbReference type="GO" id="GO:0070198">
    <property type="term" value="P:protein localization to chromosome, telomeric region"/>
    <property type="evidence" value="ECO:0007669"/>
    <property type="project" value="TreeGrafter"/>
</dbReference>
<dbReference type="Gene3D" id="1.10.10.60">
    <property type="entry name" value="Homeodomain-like"/>
    <property type="match status" value="1"/>
</dbReference>
<dbReference type="InterPro" id="IPR017930">
    <property type="entry name" value="Myb_dom"/>
</dbReference>
<dbReference type="SMART" id="SM00717">
    <property type="entry name" value="SANT"/>
    <property type="match status" value="1"/>
</dbReference>
<dbReference type="GO" id="GO:0003691">
    <property type="term" value="F:double-stranded telomeric DNA binding"/>
    <property type="evidence" value="ECO:0007669"/>
    <property type="project" value="TreeGrafter"/>
</dbReference>
<feature type="compositionally biased region" description="Polar residues" evidence="1">
    <location>
        <begin position="510"/>
        <end position="519"/>
    </location>
</feature>
<dbReference type="SUPFAM" id="SSF63600">
    <property type="entry name" value="Telomeric repeat binding factor (TRF) dimerisation domain"/>
    <property type="match status" value="1"/>
</dbReference>
<dbReference type="PROSITE" id="PS51294">
    <property type="entry name" value="HTH_MYB"/>
    <property type="match status" value="1"/>
</dbReference>
<feature type="compositionally biased region" description="Basic and acidic residues" evidence="1">
    <location>
        <begin position="533"/>
        <end position="545"/>
    </location>
</feature>
<dbReference type="GO" id="GO:1905839">
    <property type="term" value="P:negative regulation of telomeric D-loop disassembly"/>
    <property type="evidence" value="ECO:0007669"/>
    <property type="project" value="TreeGrafter"/>
</dbReference>
<dbReference type="PROSITE" id="PS50090">
    <property type="entry name" value="MYB_LIKE"/>
    <property type="match status" value="1"/>
</dbReference>
<feature type="domain" description="HTH myb-type" evidence="3">
    <location>
        <begin position="584"/>
        <end position="641"/>
    </location>
</feature>
<evidence type="ECO:0000313" key="5">
    <source>
        <dbReference type="Proteomes" id="UP001153269"/>
    </source>
</evidence>
<dbReference type="GO" id="GO:0098505">
    <property type="term" value="F:G-rich strand telomeric DNA binding"/>
    <property type="evidence" value="ECO:0007669"/>
    <property type="project" value="TreeGrafter"/>
</dbReference>
<dbReference type="AlphaFoldDB" id="A0A9N7TSN1"/>
<feature type="compositionally biased region" description="Polar residues" evidence="1">
    <location>
        <begin position="383"/>
        <end position="400"/>
    </location>
</feature>
<feature type="region of interest" description="Disordered" evidence="1">
    <location>
        <begin position="211"/>
        <end position="232"/>
    </location>
</feature>
<dbReference type="GO" id="GO:0031848">
    <property type="term" value="P:protection from non-homologous end joining at telomere"/>
    <property type="evidence" value="ECO:0007669"/>
    <property type="project" value="InterPro"/>
</dbReference>
<proteinExistence type="predicted"/>
<evidence type="ECO:0000259" key="3">
    <source>
        <dbReference type="PROSITE" id="PS51294"/>
    </source>
</evidence>
<dbReference type="InterPro" id="IPR001005">
    <property type="entry name" value="SANT/Myb"/>
</dbReference>
<dbReference type="GO" id="GO:0061820">
    <property type="term" value="P:telomeric D-loop disassembly"/>
    <property type="evidence" value="ECO:0007669"/>
    <property type="project" value="TreeGrafter"/>
</dbReference>
<dbReference type="InterPro" id="IPR036507">
    <property type="entry name" value="Telomere_rpt-bd_fac_dimer_sf"/>
</dbReference>
<accession>A0A9N7TSN1</accession>
<dbReference type="GO" id="GO:0031627">
    <property type="term" value="P:telomeric loop formation"/>
    <property type="evidence" value="ECO:0007669"/>
    <property type="project" value="TreeGrafter"/>
</dbReference>
<feature type="region of interest" description="Disordered" evidence="1">
    <location>
        <begin position="294"/>
        <end position="320"/>
    </location>
</feature>
<evidence type="ECO:0008006" key="6">
    <source>
        <dbReference type="Google" id="ProtNLM"/>
    </source>
</evidence>
<sequence>MAAKAAADGVRTEEESIVNRWIVDYYLSLALQAFDREQFTDLCSIKHVVDSVLDRTLESTDSMPTKIRVLEFLLLIHEGERLDVSSESTTALESALMLLQGLSKDCSLPQQEIDNVCTSVKEMIVVILIKSNKFDKAKEMLTKHFPRPMVGKKAIFMGLINQRSKTHEVIQQTDFPQFKRKMFSFCQRLCPFSVPFLHKAAKQLIDTRLSEQDDRAAGPDEQEQPGPSSTPQINTVLVLSCKNNIIQRTRLEAAYKMLASLSDMRTFAQLEEEVEREEQERTADLLLRLSPSLKEDASLDSEPDAVFQRGSGSPMEASVADHLPQTEAAPHTQAGSLSKSSTTPLRTRRLYTVARLVVEPDSQSSSQCTVASPEIDTQVLEVESQQSPTLADENSSQSLLIDNEVTKPSRKPRTKSSGLRSRASTRLTVLSTDSEKELPVSGANKESCVVEIPNRSHSSIRSNSPKSQNGGETLNSEDQQESSACFKTPKKTEKSRVSITSDRQNDSDNIESSLDSSPSVFPRHPRPQTSSTPHKDSAQDKDPSRSKWKRLYSTAKESKDTWSDEETHFPSRKNKGLQESTISNSGHRKNKWTESETAMLKEGVEKFGEGNWSKIKSKYSFNGRTNVNLKDRWRTLKKLNKV</sequence>
<evidence type="ECO:0000259" key="2">
    <source>
        <dbReference type="PROSITE" id="PS50090"/>
    </source>
</evidence>
<dbReference type="GO" id="GO:0032210">
    <property type="term" value="P:regulation of telomere maintenance via telomerase"/>
    <property type="evidence" value="ECO:0007669"/>
    <property type="project" value="TreeGrafter"/>
</dbReference>
<evidence type="ECO:0000256" key="1">
    <source>
        <dbReference type="SAM" id="MobiDB-lite"/>
    </source>
</evidence>
<feature type="compositionally biased region" description="Basic and acidic residues" evidence="1">
    <location>
        <begin position="556"/>
        <end position="569"/>
    </location>
</feature>
<evidence type="ECO:0000313" key="4">
    <source>
        <dbReference type="EMBL" id="CAB1418047.1"/>
    </source>
</evidence>
<feature type="region of interest" description="Disordered" evidence="1">
    <location>
        <begin position="382"/>
        <end position="590"/>
    </location>
</feature>
<dbReference type="Proteomes" id="UP001153269">
    <property type="component" value="Unassembled WGS sequence"/>
</dbReference>
<dbReference type="Pfam" id="PF00249">
    <property type="entry name" value="Myb_DNA-binding"/>
    <property type="match status" value="1"/>
</dbReference>
<reference evidence="4" key="1">
    <citation type="submission" date="2020-03" db="EMBL/GenBank/DDBJ databases">
        <authorList>
            <person name="Weist P."/>
        </authorList>
    </citation>
    <scope>NUCLEOTIDE SEQUENCE</scope>
</reference>